<evidence type="ECO:0000256" key="4">
    <source>
        <dbReference type="ARBA" id="ARBA00022946"/>
    </source>
</evidence>
<keyword evidence="7" id="KW-0472">Membrane</keyword>
<accession>A0A8K0CA20</accession>
<evidence type="ECO:0000256" key="5">
    <source>
        <dbReference type="ARBA" id="ARBA00022989"/>
    </source>
</evidence>
<evidence type="ECO:0000256" key="3">
    <source>
        <dbReference type="ARBA" id="ARBA00022692"/>
    </source>
</evidence>
<organism evidence="9 10">
    <name type="scientific">Ignelater luminosus</name>
    <name type="common">Cucubano</name>
    <name type="synonym">Pyrophorus luminosus</name>
    <dbReference type="NCBI Taxonomy" id="2038154"/>
    <lineage>
        <taxon>Eukaryota</taxon>
        <taxon>Metazoa</taxon>
        <taxon>Ecdysozoa</taxon>
        <taxon>Arthropoda</taxon>
        <taxon>Hexapoda</taxon>
        <taxon>Insecta</taxon>
        <taxon>Pterygota</taxon>
        <taxon>Neoptera</taxon>
        <taxon>Endopterygota</taxon>
        <taxon>Coleoptera</taxon>
        <taxon>Polyphaga</taxon>
        <taxon>Elateriformia</taxon>
        <taxon>Elateroidea</taxon>
        <taxon>Elateridae</taxon>
        <taxon>Agrypninae</taxon>
        <taxon>Pyrophorini</taxon>
        <taxon>Ignelater</taxon>
    </lineage>
</organism>
<evidence type="ECO:0000256" key="6">
    <source>
        <dbReference type="ARBA" id="ARBA00023128"/>
    </source>
</evidence>
<dbReference type="PANTHER" id="PTHR33968">
    <property type="entry name" value="PROTEIN PET100 HOMOLOG, MITOCHONDRIAL"/>
    <property type="match status" value="1"/>
</dbReference>
<dbReference type="AlphaFoldDB" id="A0A8K0CA20"/>
<evidence type="ECO:0008006" key="11">
    <source>
        <dbReference type="Google" id="ProtNLM"/>
    </source>
</evidence>
<dbReference type="Proteomes" id="UP000801492">
    <property type="component" value="Unassembled WGS sequence"/>
</dbReference>
<protein>
    <recommendedName>
        <fullName evidence="11">Protein PET100 homolog, mitochondrial</fullName>
    </recommendedName>
</protein>
<evidence type="ECO:0000256" key="8">
    <source>
        <dbReference type="ARBA" id="ARBA00038077"/>
    </source>
</evidence>
<dbReference type="Pfam" id="PF09803">
    <property type="entry name" value="Pet100"/>
    <property type="match status" value="1"/>
</dbReference>
<evidence type="ECO:0000256" key="1">
    <source>
        <dbReference type="ARBA" id="ARBA00004167"/>
    </source>
</evidence>
<proteinExistence type="inferred from homology"/>
<dbReference type="InterPro" id="IPR018625">
    <property type="entry name" value="Pet100"/>
</dbReference>
<gene>
    <name evidence="9" type="ORF">ILUMI_23912</name>
</gene>
<keyword evidence="6" id="KW-0496">Mitochondrion</keyword>
<comment type="similarity">
    <text evidence="8">Belongs to the PET100 family.</text>
</comment>
<comment type="subcellular location">
    <subcellularLocation>
        <location evidence="1">Membrane</location>
        <topology evidence="1">Single-pass membrane protein</topology>
    </subcellularLocation>
    <subcellularLocation>
        <location evidence="2">Mitochondrion membrane</location>
    </subcellularLocation>
</comment>
<keyword evidence="3" id="KW-0812">Transmembrane</keyword>
<evidence type="ECO:0000313" key="9">
    <source>
        <dbReference type="EMBL" id="KAF2882244.1"/>
    </source>
</evidence>
<sequence>MGPSYLYSSYETVFPDRQCRSFHYKGLMGTWRLEVFRMALYMTFPVALFHFFNQPEYFEEWVTKTRREIYPPDNSKEIVELREAIKQIQKKQELEALKQMDDGEVL</sequence>
<dbReference type="EMBL" id="VTPC01090634">
    <property type="protein sequence ID" value="KAF2882244.1"/>
    <property type="molecule type" value="Genomic_DNA"/>
</dbReference>
<comment type="caution">
    <text evidence="9">The sequence shown here is derived from an EMBL/GenBank/DDBJ whole genome shotgun (WGS) entry which is preliminary data.</text>
</comment>
<dbReference type="OrthoDB" id="18175at2759"/>
<dbReference type="GO" id="GO:0033617">
    <property type="term" value="P:mitochondrial respiratory chain complex IV assembly"/>
    <property type="evidence" value="ECO:0007669"/>
    <property type="project" value="InterPro"/>
</dbReference>
<evidence type="ECO:0000313" key="10">
    <source>
        <dbReference type="Proteomes" id="UP000801492"/>
    </source>
</evidence>
<name>A0A8K0CA20_IGNLU</name>
<keyword evidence="10" id="KW-1185">Reference proteome</keyword>
<dbReference type="PANTHER" id="PTHR33968:SF1">
    <property type="entry name" value="PROTEIN PET100 HOMOLOG, MITOCHONDRIAL"/>
    <property type="match status" value="1"/>
</dbReference>
<evidence type="ECO:0000256" key="2">
    <source>
        <dbReference type="ARBA" id="ARBA00004325"/>
    </source>
</evidence>
<dbReference type="GO" id="GO:0005743">
    <property type="term" value="C:mitochondrial inner membrane"/>
    <property type="evidence" value="ECO:0007669"/>
    <property type="project" value="TreeGrafter"/>
</dbReference>
<evidence type="ECO:0000256" key="7">
    <source>
        <dbReference type="ARBA" id="ARBA00023136"/>
    </source>
</evidence>
<dbReference type="GO" id="GO:0051082">
    <property type="term" value="F:unfolded protein binding"/>
    <property type="evidence" value="ECO:0007669"/>
    <property type="project" value="TreeGrafter"/>
</dbReference>
<keyword evidence="5" id="KW-1133">Transmembrane helix</keyword>
<reference evidence="9" key="1">
    <citation type="submission" date="2019-08" db="EMBL/GenBank/DDBJ databases">
        <title>The genome of the North American firefly Photinus pyralis.</title>
        <authorList>
            <consortium name="Photinus pyralis genome working group"/>
            <person name="Fallon T.R."/>
            <person name="Sander Lower S.E."/>
            <person name="Weng J.-K."/>
        </authorList>
    </citation>
    <scope>NUCLEOTIDE SEQUENCE</scope>
    <source>
        <strain evidence="9">TRF0915ILg1</strain>
        <tissue evidence="9">Whole body</tissue>
    </source>
</reference>
<keyword evidence="4" id="KW-0809">Transit peptide</keyword>